<evidence type="ECO:0000256" key="4">
    <source>
        <dbReference type="ARBA" id="ARBA00031123"/>
    </source>
</evidence>
<comment type="caution">
    <text evidence="6">The sequence shown here is derived from an EMBL/GenBank/DDBJ whole genome shotgun (WGS) entry which is preliminary data.</text>
</comment>
<proteinExistence type="inferred from homology"/>
<dbReference type="GO" id="GO:0045127">
    <property type="term" value="F:N-acetylglucosamine kinase activity"/>
    <property type="evidence" value="ECO:0007669"/>
    <property type="project" value="UniProtKB-EC"/>
</dbReference>
<comment type="similarity">
    <text evidence="1">Belongs to the eukaryotic-type N-acetylglucosamine kinase family.</text>
</comment>
<evidence type="ECO:0000256" key="1">
    <source>
        <dbReference type="ARBA" id="ARBA00006198"/>
    </source>
</evidence>
<evidence type="ECO:0000313" key="7">
    <source>
        <dbReference type="Proteomes" id="UP000652761"/>
    </source>
</evidence>
<protein>
    <recommendedName>
        <fullName evidence="3">N-acetyl-D-glucosamine kinase</fullName>
        <ecNumber evidence="2">2.7.1.59</ecNumber>
    </recommendedName>
    <alternativeName>
        <fullName evidence="4">GlcNAc kinase</fullName>
    </alternativeName>
</protein>
<dbReference type="Proteomes" id="UP000652761">
    <property type="component" value="Unassembled WGS sequence"/>
</dbReference>
<dbReference type="PANTHER" id="PTHR43190:SF3">
    <property type="entry name" value="N-ACETYL-D-GLUCOSAMINE KINASE"/>
    <property type="match status" value="1"/>
</dbReference>
<evidence type="ECO:0000256" key="3">
    <source>
        <dbReference type="ARBA" id="ARBA00014974"/>
    </source>
</evidence>
<gene>
    <name evidence="6" type="ORF">Taro_028828</name>
</gene>
<dbReference type="InterPro" id="IPR052519">
    <property type="entry name" value="Euk-type_GlcNAc_Kinase"/>
</dbReference>
<name>A0A843VJL9_COLES</name>
<evidence type="ECO:0000259" key="5">
    <source>
        <dbReference type="Pfam" id="PF01869"/>
    </source>
</evidence>
<dbReference type="Gene3D" id="3.30.420.40">
    <property type="match status" value="1"/>
</dbReference>
<evidence type="ECO:0000256" key="2">
    <source>
        <dbReference type="ARBA" id="ARBA00012122"/>
    </source>
</evidence>
<dbReference type="EC" id="2.7.1.59" evidence="2"/>
<accession>A0A843VJL9</accession>
<dbReference type="InterPro" id="IPR043129">
    <property type="entry name" value="ATPase_NBD"/>
</dbReference>
<dbReference type="CDD" id="cd24081">
    <property type="entry name" value="ASKHA_NBD_DdNAGK-like"/>
    <property type="match status" value="1"/>
</dbReference>
<dbReference type="InterPro" id="IPR002731">
    <property type="entry name" value="ATPase_BadF"/>
</dbReference>
<dbReference type="EMBL" id="NMUH01001882">
    <property type="protein sequence ID" value="MQL96155.1"/>
    <property type="molecule type" value="Genomic_DNA"/>
</dbReference>
<dbReference type="OrthoDB" id="311172at2759"/>
<keyword evidence="7" id="KW-1185">Reference proteome</keyword>
<feature type="domain" description="ATPase BadF/BadG/BcrA/BcrD type" evidence="5">
    <location>
        <begin position="27"/>
        <end position="370"/>
    </location>
</feature>
<reference evidence="6" key="1">
    <citation type="submission" date="2017-07" db="EMBL/GenBank/DDBJ databases">
        <title>Taro Niue Genome Assembly and Annotation.</title>
        <authorList>
            <person name="Atibalentja N."/>
            <person name="Keating K."/>
            <person name="Fields C.J."/>
        </authorList>
    </citation>
    <scope>NUCLEOTIDE SEQUENCE</scope>
    <source>
        <strain evidence="6">Niue_2</strain>
        <tissue evidence="6">Leaf</tissue>
    </source>
</reference>
<sequence length="385" mass="40264">MKRYRNGELWEFEGEVPVPGAAGGVILGVDGGTTSTVCVCLAASSNYPDGIDGGGGSLPDPLPVLARAVAGCSNHNSVGEFAARETLEAVMADALSKSGYNRFSVRAVCLAVSGVNHPTDQQRIRGWLRDIFPSHVKVFVENDAVAALASGTMGKLHGCVLIAGTGTIAYGYTKDGREARAAGAGPILGDWGSGYGIAAQALTAVVRAHDGRGPETTLTRNILHELELASADELIGIPFFPLMDLHPDFLTPTKSGIELWTYEDPSWARIAALVPVVVATADSGDAVANKILHNSVLELAASVKAVVQRLGLCGKDGKSYFPLVMVGGVLEANKSWDIGKEVINCIIKDFPGAHPIRPKVEPAVGAALLAWNSITREDNGGLSMS</sequence>
<dbReference type="AlphaFoldDB" id="A0A843VJL9"/>
<organism evidence="6 7">
    <name type="scientific">Colocasia esculenta</name>
    <name type="common">Wild taro</name>
    <name type="synonym">Arum esculentum</name>
    <dbReference type="NCBI Taxonomy" id="4460"/>
    <lineage>
        <taxon>Eukaryota</taxon>
        <taxon>Viridiplantae</taxon>
        <taxon>Streptophyta</taxon>
        <taxon>Embryophyta</taxon>
        <taxon>Tracheophyta</taxon>
        <taxon>Spermatophyta</taxon>
        <taxon>Magnoliopsida</taxon>
        <taxon>Liliopsida</taxon>
        <taxon>Araceae</taxon>
        <taxon>Aroideae</taxon>
        <taxon>Colocasieae</taxon>
        <taxon>Colocasia</taxon>
    </lineage>
</organism>
<evidence type="ECO:0000313" key="6">
    <source>
        <dbReference type="EMBL" id="MQL96155.1"/>
    </source>
</evidence>
<dbReference type="Pfam" id="PF01869">
    <property type="entry name" value="BcrAD_BadFG"/>
    <property type="match status" value="1"/>
</dbReference>
<dbReference type="PANTHER" id="PTHR43190">
    <property type="entry name" value="N-ACETYL-D-GLUCOSAMINE KINASE"/>
    <property type="match status" value="1"/>
</dbReference>
<dbReference type="SUPFAM" id="SSF53067">
    <property type="entry name" value="Actin-like ATPase domain"/>
    <property type="match status" value="2"/>
</dbReference>